<keyword evidence="9" id="KW-1185">Reference proteome</keyword>
<evidence type="ECO:0000313" key="8">
    <source>
        <dbReference type="EMBL" id="MCT7398686.1"/>
    </source>
</evidence>
<gene>
    <name evidence="8" type="ORF">N5B56_06245</name>
</gene>
<evidence type="ECO:0000256" key="5">
    <source>
        <dbReference type="ARBA" id="ARBA00023136"/>
    </source>
</evidence>
<comment type="subcellular location">
    <subcellularLocation>
        <location evidence="1">Membrane</location>
        <topology evidence="1">Multi-pass membrane protein</topology>
    </subcellularLocation>
</comment>
<feature type="transmembrane region" description="Helical" evidence="6">
    <location>
        <begin position="114"/>
        <end position="139"/>
    </location>
</feature>
<evidence type="ECO:0000256" key="4">
    <source>
        <dbReference type="ARBA" id="ARBA00022989"/>
    </source>
</evidence>
<feature type="domain" description="GtrA/DPMS transmembrane" evidence="7">
    <location>
        <begin position="17"/>
        <end position="145"/>
    </location>
</feature>
<organism evidence="8 9">
    <name type="scientific">Eubacterium album</name>
    <dbReference type="NCBI Taxonomy" id="2978477"/>
    <lineage>
        <taxon>Bacteria</taxon>
        <taxon>Bacillati</taxon>
        <taxon>Bacillota</taxon>
        <taxon>Clostridia</taxon>
        <taxon>Eubacteriales</taxon>
        <taxon>Eubacteriaceae</taxon>
        <taxon>Eubacterium</taxon>
    </lineage>
</organism>
<sequence>MKNFSELFIKYKEIIMYLIMGFATTFISWVSYSIFTFVFSAFSDDTNVLLSSIVSWTIAVIFAYFTNKIWVFESYSWKPSFVIAEFGKFISARIFTGIIEVFGTPLLVKLGVTGTIFGIKGMVSKVTISVVVIILNYVLSKLVIFKKEVEN</sequence>
<evidence type="ECO:0000256" key="3">
    <source>
        <dbReference type="ARBA" id="ARBA00022692"/>
    </source>
</evidence>
<comment type="caution">
    <text evidence="8">The sequence shown here is derived from an EMBL/GenBank/DDBJ whole genome shotgun (WGS) entry which is preliminary data.</text>
</comment>
<dbReference type="EMBL" id="JAODBU010000006">
    <property type="protein sequence ID" value="MCT7398686.1"/>
    <property type="molecule type" value="Genomic_DNA"/>
</dbReference>
<keyword evidence="3 6" id="KW-0812">Transmembrane</keyword>
<accession>A0ABT2M1B7</accession>
<dbReference type="RefSeq" id="WP_260978591.1">
    <property type="nucleotide sequence ID" value="NZ_JAODBU010000006.1"/>
</dbReference>
<comment type="similarity">
    <text evidence="2">Belongs to the GtrA family.</text>
</comment>
<feature type="transmembrane region" description="Helical" evidence="6">
    <location>
        <begin position="86"/>
        <end position="108"/>
    </location>
</feature>
<dbReference type="InterPro" id="IPR007267">
    <property type="entry name" value="GtrA_DPMS_TM"/>
</dbReference>
<dbReference type="PANTHER" id="PTHR38459:SF5">
    <property type="entry name" value="CELL WALL TEICHOIC ACID GLYCOSYLATION PROTEIN GTCA"/>
    <property type="match status" value="1"/>
</dbReference>
<feature type="transmembrane region" description="Helical" evidence="6">
    <location>
        <begin position="48"/>
        <end position="65"/>
    </location>
</feature>
<keyword evidence="5 6" id="KW-0472">Membrane</keyword>
<dbReference type="Pfam" id="PF04138">
    <property type="entry name" value="GtrA_DPMS_TM"/>
    <property type="match status" value="1"/>
</dbReference>
<protein>
    <submittedName>
        <fullName evidence="8">GtrA family protein</fullName>
    </submittedName>
</protein>
<evidence type="ECO:0000313" key="9">
    <source>
        <dbReference type="Proteomes" id="UP001431199"/>
    </source>
</evidence>
<proteinExistence type="inferred from homology"/>
<keyword evidence="4 6" id="KW-1133">Transmembrane helix</keyword>
<reference evidence="8" key="1">
    <citation type="submission" date="2022-09" db="EMBL/GenBank/DDBJ databases">
        <title>Eubacterium sp. LFL-14 isolated from human feces.</title>
        <authorList>
            <person name="Liu F."/>
        </authorList>
    </citation>
    <scope>NUCLEOTIDE SEQUENCE</scope>
    <source>
        <strain evidence="8">LFL-14</strain>
    </source>
</reference>
<evidence type="ECO:0000256" key="6">
    <source>
        <dbReference type="SAM" id="Phobius"/>
    </source>
</evidence>
<dbReference type="InterPro" id="IPR051401">
    <property type="entry name" value="GtrA_CellWall_Glycosyl"/>
</dbReference>
<evidence type="ECO:0000259" key="7">
    <source>
        <dbReference type="Pfam" id="PF04138"/>
    </source>
</evidence>
<dbReference type="Proteomes" id="UP001431199">
    <property type="component" value="Unassembled WGS sequence"/>
</dbReference>
<evidence type="ECO:0000256" key="2">
    <source>
        <dbReference type="ARBA" id="ARBA00009399"/>
    </source>
</evidence>
<name>A0ABT2M1B7_9FIRM</name>
<evidence type="ECO:0000256" key="1">
    <source>
        <dbReference type="ARBA" id="ARBA00004141"/>
    </source>
</evidence>
<dbReference type="PANTHER" id="PTHR38459">
    <property type="entry name" value="PROPHAGE BACTOPRENOL-LINKED GLUCOSE TRANSLOCASE HOMOLOG"/>
    <property type="match status" value="1"/>
</dbReference>
<feature type="transmembrane region" description="Helical" evidence="6">
    <location>
        <begin position="14"/>
        <end position="42"/>
    </location>
</feature>